<dbReference type="InterPro" id="IPR036390">
    <property type="entry name" value="WH_DNA-bd_sf"/>
</dbReference>
<dbReference type="InterPro" id="IPR036388">
    <property type="entry name" value="WH-like_DNA-bd_sf"/>
</dbReference>
<keyword evidence="7" id="KW-1185">Reference proteome</keyword>
<dbReference type="PANTHER" id="PTHR30579">
    <property type="entry name" value="TRANSCRIPTIONAL REGULATOR"/>
    <property type="match status" value="1"/>
</dbReference>
<organism evidence="6 7">
    <name type="scientific">Pseudomonas rhizosphaerae</name>
    <dbReference type="NCBI Taxonomy" id="216142"/>
    <lineage>
        <taxon>Bacteria</taxon>
        <taxon>Pseudomonadati</taxon>
        <taxon>Pseudomonadota</taxon>
        <taxon>Gammaproteobacteria</taxon>
        <taxon>Pseudomonadales</taxon>
        <taxon>Pseudomonadaceae</taxon>
        <taxon>Pseudomonas</taxon>
    </lineage>
</organism>
<protein>
    <recommendedName>
        <fullName evidence="5">HTH lysR-type domain-containing protein</fullName>
    </recommendedName>
</protein>
<evidence type="ECO:0000256" key="2">
    <source>
        <dbReference type="ARBA" id="ARBA00023015"/>
    </source>
</evidence>
<dbReference type="SUPFAM" id="SSF46785">
    <property type="entry name" value="Winged helix' DNA-binding domain"/>
    <property type="match status" value="1"/>
</dbReference>
<evidence type="ECO:0000313" key="7">
    <source>
        <dbReference type="Proteomes" id="UP000029499"/>
    </source>
</evidence>
<dbReference type="STRING" id="216142.LT40_01475"/>
<dbReference type="Pfam" id="PF03466">
    <property type="entry name" value="LysR_substrate"/>
    <property type="match status" value="1"/>
</dbReference>
<keyword evidence="3" id="KW-0238">DNA-binding</keyword>
<dbReference type="Proteomes" id="UP000029499">
    <property type="component" value="Chromosome"/>
</dbReference>
<dbReference type="InterPro" id="IPR050176">
    <property type="entry name" value="LTTR"/>
</dbReference>
<keyword evidence="4" id="KW-0804">Transcription</keyword>
<dbReference type="PANTHER" id="PTHR30579:SF7">
    <property type="entry name" value="HTH-TYPE TRANSCRIPTIONAL REGULATOR LRHA-RELATED"/>
    <property type="match status" value="1"/>
</dbReference>
<dbReference type="GO" id="GO:0003677">
    <property type="term" value="F:DNA binding"/>
    <property type="evidence" value="ECO:0007669"/>
    <property type="project" value="UniProtKB-KW"/>
</dbReference>
<gene>
    <name evidence="6" type="ORF">LT40_01475</name>
</gene>
<dbReference type="GO" id="GO:0003700">
    <property type="term" value="F:DNA-binding transcription factor activity"/>
    <property type="evidence" value="ECO:0007669"/>
    <property type="project" value="InterPro"/>
</dbReference>
<name>A0A089YKK8_9PSED</name>
<dbReference type="KEGG" id="prh:LT40_01475"/>
<accession>A0A089YKK8</accession>
<dbReference type="AlphaFoldDB" id="A0A089YKK8"/>
<reference evidence="6 7" key="1">
    <citation type="journal article" date="2015" name="J. Biotechnol.">
        <title>Complete genome sequence of Pseudomonas rhizosphaerae IH5T (=DSM 16299T), a phosphate-solubilizing rhizobacterium for bacterial biofertilizer.</title>
        <authorList>
            <person name="Kwak Y."/>
            <person name="Jung B.K."/>
            <person name="Shin J.H."/>
        </authorList>
    </citation>
    <scope>NUCLEOTIDE SEQUENCE [LARGE SCALE GENOMIC DNA]</scope>
    <source>
        <strain evidence="6">DSM 16299</strain>
    </source>
</reference>
<dbReference type="InterPro" id="IPR005119">
    <property type="entry name" value="LysR_subst-bd"/>
</dbReference>
<evidence type="ECO:0000256" key="3">
    <source>
        <dbReference type="ARBA" id="ARBA00023125"/>
    </source>
</evidence>
<comment type="similarity">
    <text evidence="1">Belongs to the LysR transcriptional regulatory family.</text>
</comment>
<dbReference type="Gene3D" id="1.10.10.10">
    <property type="entry name" value="Winged helix-like DNA-binding domain superfamily/Winged helix DNA-binding domain"/>
    <property type="match status" value="1"/>
</dbReference>
<dbReference type="OrthoDB" id="5723059at2"/>
<dbReference type="HOGENOM" id="CLU_039613_1_0_6"/>
<dbReference type="Pfam" id="PF00126">
    <property type="entry name" value="HTH_1"/>
    <property type="match status" value="1"/>
</dbReference>
<dbReference type="RefSeq" id="WP_043185563.1">
    <property type="nucleotide sequence ID" value="NZ_CP009533.1"/>
</dbReference>
<dbReference type="PROSITE" id="PS50931">
    <property type="entry name" value="HTH_LYSR"/>
    <property type="match status" value="1"/>
</dbReference>
<keyword evidence="2" id="KW-0805">Transcription regulation</keyword>
<dbReference type="EMBL" id="CP009533">
    <property type="protein sequence ID" value="AIS16139.1"/>
    <property type="molecule type" value="Genomic_DNA"/>
</dbReference>
<sequence>MIADIPSPLLRTFVAVVDCGSLAAAARVARSESALSLQIGRLEDIVRQPLFDRDGRALRINATGALLLGHARSILGRIDAARADLAPGTAVPVRIGVVQDFVAAVLRPTLADVLTATPRAAFSIVVASTAELLQALGEDRIDVALCAGEPFGGNRVTRLPMKWFGHPNLLLDDVVPLVGITLPCPFLLAAQRVLDAAGRPWRMALTTPSLEGLRAAVEAGLGITCRTEAGLCLPAISDPSLPQLPDIAYSIVERRQGSASTRPAVDRMTAHLESVPQH</sequence>
<dbReference type="InterPro" id="IPR000847">
    <property type="entry name" value="LysR_HTH_N"/>
</dbReference>
<proteinExistence type="inferred from homology"/>
<evidence type="ECO:0000256" key="4">
    <source>
        <dbReference type="ARBA" id="ARBA00023163"/>
    </source>
</evidence>
<evidence type="ECO:0000259" key="5">
    <source>
        <dbReference type="PROSITE" id="PS50931"/>
    </source>
</evidence>
<dbReference type="Gene3D" id="3.40.190.10">
    <property type="entry name" value="Periplasmic binding protein-like II"/>
    <property type="match status" value="2"/>
</dbReference>
<evidence type="ECO:0000256" key="1">
    <source>
        <dbReference type="ARBA" id="ARBA00009437"/>
    </source>
</evidence>
<feature type="domain" description="HTH lysR-type" evidence="5">
    <location>
        <begin position="5"/>
        <end position="61"/>
    </location>
</feature>
<dbReference type="SUPFAM" id="SSF53850">
    <property type="entry name" value="Periplasmic binding protein-like II"/>
    <property type="match status" value="1"/>
</dbReference>
<evidence type="ECO:0000313" key="6">
    <source>
        <dbReference type="EMBL" id="AIS16139.1"/>
    </source>
</evidence>
<dbReference type="eggNOG" id="COG0583">
    <property type="taxonomic scope" value="Bacteria"/>
</dbReference>